<keyword evidence="3" id="KW-1185">Reference proteome</keyword>
<feature type="region of interest" description="Disordered" evidence="1">
    <location>
        <begin position="1"/>
        <end position="21"/>
    </location>
</feature>
<name>A0AAD5X9U7_9FUNG</name>
<protein>
    <submittedName>
        <fullName evidence="2">Uncharacterized protein</fullName>
    </submittedName>
</protein>
<accession>A0AAD5X9U7</accession>
<sequence length="184" mass="20461">MASTSDETSTNAAPEVPPWIGDEEETLSSAVSKLCYRFDFSRAVSDEVATAWNAQLKKWFKSTPNLDADPESTARSILPKIASAKIGKPFLNILVVLRILQLWPHEVSKMRTHDPVLQDTILKLTSLLDTPLTRSTASLQTSHPARAAARSHSRKHYGSRMSITSTKRRTHFSGRLHLTSKGPR</sequence>
<organism evidence="2 3">
    <name type="scientific">Rhizophlyctis rosea</name>
    <dbReference type="NCBI Taxonomy" id="64517"/>
    <lineage>
        <taxon>Eukaryota</taxon>
        <taxon>Fungi</taxon>
        <taxon>Fungi incertae sedis</taxon>
        <taxon>Chytridiomycota</taxon>
        <taxon>Chytridiomycota incertae sedis</taxon>
        <taxon>Chytridiomycetes</taxon>
        <taxon>Rhizophlyctidales</taxon>
        <taxon>Rhizophlyctidaceae</taxon>
        <taxon>Rhizophlyctis</taxon>
    </lineage>
</organism>
<evidence type="ECO:0000313" key="3">
    <source>
        <dbReference type="Proteomes" id="UP001212841"/>
    </source>
</evidence>
<feature type="compositionally biased region" description="Polar residues" evidence="1">
    <location>
        <begin position="1"/>
        <end position="12"/>
    </location>
</feature>
<dbReference type="Proteomes" id="UP001212841">
    <property type="component" value="Unassembled WGS sequence"/>
</dbReference>
<comment type="caution">
    <text evidence="2">The sequence shown here is derived from an EMBL/GenBank/DDBJ whole genome shotgun (WGS) entry which is preliminary data.</text>
</comment>
<feature type="compositionally biased region" description="Basic residues" evidence="1">
    <location>
        <begin position="149"/>
        <end position="158"/>
    </location>
</feature>
<proteinExistence type="predicted"/>
<gene>
    <name evidence="2" type="ORF">HK097_005097</name>
</gene>
<reference evidence="2" key="1">
    <citation type="submission" date="2020-05" db="EMBL/GenBank/DDBJ databases">
        <title>Phylogenomic resolution of chytrid fungi.</title>
        <authorList>
            <person name="Stajich J.E."/>
            <person name="Amses K."/>
            <person name="Simmons R."/>
            <person name="Seto K."/>
            <person name="Myers J."/>
            <person name="Bonds A."/>
            <person name="Quandt C.A."/>
            <person name="Barry K."/>
            <person name="Liu P."/>
            <person name="Grigoriev I."/>
            <person name="Longcore J.E."/>
            <person name="James T.Y."/>
        </authorList>
    </citation>
    <scope>NUCLEOTIDE SEQUENCE</scope>
    <source>
        <strain evidence="2">JEL0318</strain>
    </source>
</reference>
<feature type="region of interest" description="Disordered" evidence="1">
    <location>
        <begin position="136"/>
        <end position="184"/>
    </location>
</feature>
<dbReference type="EMBL" id="JADGJD010000024">
    <property type="protein sequence ID" value="KAJ3056696.1"/>
    <property type="molecule type" value="Genomic_DNA"/>
</dbReference>
<evidence type="ECO:0000313" key="2">
    <source>
        <dbReference type="EMBL" id="KAJ3056696.1"/>
    </source>
</evidence>
<evidence type="ECO:0000256" key="1">
    <source>
        <dbReference type="SAM" id="MobiDB-lite"/>
    </source>
</evidence>
<dbReference type="AlphaFoldDB" id="A0AAD5X9U7"/>